<dbReference type="Pfam" id="PF00856">
    <property type="entry name" value="SET"/>
    <property type="match status" value="1"/>
</dbReference>
<dbReference type="Gene3D" id="3.90.1410.10">
    <property type="entry name" value="set domain protein methyltransferase, domain 1"/>
    <property type="match status" value="1"/>
</dbReference>
<protein>
    <recommendedName>
        <fullName evidence="1">SET domain-containing protein</fullName>
    </recommendedName>
</protein>
<dbReference type="SUPFAM" id="SSF82199">
    <property type="entry name" value="SET domain"/>
    <property type="match status" value="1"/>
</dbReference>
<dbReference type="AlphaFoldDB" id="A0A8H6PBR5"/>
<evidence type="ECO:0000313" key="2">
    <source>
        <dbReference type="EMBL" id="KAF7125210.1"/>
    </source>
</evidence>
<dbReference type="PROSITE" id="PS50280">
    <property type="entry name" value="SET"/>
    <property type="match status" value="1"/>
</dbReference>
<dbReference type="InterPro" id="IPR050600">
    <property type="entry name" value="SETD3_SETD6_MTase"/>
</dbReference>
<dbReference type="Proteomes" id="UP000630445">
    <property type="component" value="Unassembled WGS sequence"/>
</dbReference>
<evidence type="ECO:0000259" key="1">
    <source>
        <dbReference type="PROSITE" id="PS50280"/>
    </source>
</evidence>
<comment type="caution">
    <text evidence="2">The sequence shown here is derived from an EMBL/GenBank/DDBJ whole genome shotgun (WGS) entry which is preliminary data.</text>
</comment>
<evidence type="ECO:0000313" key="3">
    <source>
        <dbReference type="Proteomes" id="UP000630445"/>
    </source>
</evidence>
<keyword evidence="3" id="KW-1185">Reference proteome</keyword>
<gene>
    <name evidence="2" type="ORF">CNMCM5793_001319</name>
</gene>
<accession>A0A8H6PBR5</accession>
<name>A0A8H6PBR5_9EURO</name>
<dbReference type="CDD" id="cd19177">
    <property type="entry name" value="SET_SETD4"/>
    <property type="match status" value="1"/>
</dbReference>
<dbReference type="InterPro" id="IPR046341">
    <property type="entry name" value="SET_dom_sf"/>
</dbReference>
<dbReference type="PANTHER" id="PTHR13271:SF137">
    <property type="entry name" value="SET DOMAIN-CONTAINING PROTEIN"/>
    <property type="match status" value="1"/>
</dbReference>
<dbReference type="EMBL" id="JACBAD010001992">
    <property type="protein sequence ID" value="KAF7125210.1"/>
    <property type="molecule type" value="Genomic_DNA"/>
</dbReference>
<feature type="domain" description="SET" evidence="1">
    <location>
        <begin position="26"/>
        <end position="271"/>
    </location>
</feature>
<dbReference type="GO" id="GO:0016279">
    <property type="term" value="F:protein-lysine N-methyltransferase activity"/>
    <property type="evidence" value="ECO:0007669"/>
    <property type="project" value="InterPro"/>
</dbReference>
<dbReference type="OrthoDB" id="341421at2759"/>
<sequence>MMPDWWPGETHDRFTEWAISQGVIANGIAPARFPGRGLGMISTRAIEYMKKGEVILTVPLKAMLTTRRIPMSFKRNFPKDISVHALLAAFLTLGDKEDLQKYELWRQTWPTRQDFEDSMPLLWPQSLRGPNPYSDDGASQMNLLPPSISGGWNTLRKRKNEHEYETSHQNLLAQQEQRLHKAWSSVVSVFPDVEWEIYSYNWLIVNTRSFYFLMPGQKPPEDRNDAMALLPFADYFNHSDVEDDVKFDGQKYVFRATRHYDSGEEIYMSYGPHPNDFLLVEYGFYLDENGSEAIYLDDIIFRDLSASLQEELYLQQYYGNYEVTATGACYRTEIAACLKYMTRRDWRNYVLGYSTKGCDAQKSNAIIQEWIRAYAKEADTTIAALEAFGSGEMDQKCKGKVSTLLRRWEQIKGLYDKALEAVSC</sequence>
<organism evidence="2 3">
    <name type="scientific">Aspergillus hiratsukae</name>
    <dbReference type="NCBI Taxonomy" id="1194566"/>
    <lineage>
        <taxon>Eukaryota</taxon>
        <taxon>Fungi</taxon>
        <taxon>Dikarya</taxon>
        <taxon>Ascomycota</taxon>
        <taxon>Pezizomycotina</taxon>
        <taxon>Eurotiomycetes</taxon>
        <taxon>Eurotiomycetidae</taxon>
        <taxon>Eurotiales</taxon>
        <taxon>Aspergillaceae</taxon>
        <taxon>Aspergillus</taxon>
        <taxon>Aspergillus subgen. Fumigati</taxon>
    </lineage>
</organism>
<dbReference type="InterPro" id="IPR044429">
    <property type="entry name" value="SETD4_SET"/>
</dbReference>
<dbReference type="PANTHER" id="PTHR13271">
    <property type="entry name" value="UNCHARACTERIZED PUTATIVE METHYLTRANSFERASE"/>
    <property type="match status" value="1"/>
</dbReference>
<reference evidence="2" key="1">
    <citation type="submission" date="2020-06" db="EMBL/GenBank/DDBJ databases">
        <title>Draft genome sequences of strains closely related to Aspergillus parafelis and Aspergillus hiratsukae.</title>
        <authorList>
            <person name="Dos Santos R.A.C."/>
            <person name="Rivero-Menendez O."/>
            <person name="Steenwyk J.L."/>
            <person name="Mead M.E."/>
            <person name="Goldman G.H."/>
            <person name="Alastruey-Izquierdo A."/>
            <person name="Rokas A."/>
        </authorList>
    </citation>
    <scope>NUCLEOTIDE SEQUENCE</scope>
    <source>
        <strain evidence="2">CNM-CM5793</strain>
    </source>
</reference>
<dbReference type="InterPro" id="IPR001214">
    <property type="entry name" value="SET_dom"/>
</dbReference>
<proteinExistence type="predicted"/>